<dbReference type="Pfam" id="PF00668">
    <property type="entry name" value="Condensation"/>
    <property type="match status" value="1"/>
</dbReference>
<feature type="non-terminal residue" evidence="2">
    <location>
        <position position="1"/>
    </location>
</feature>
<sequence>QLLQEAPAAYRTQVNDLLLTALARVIGRWSGQASTLIQLEGHGREELFDGVDLTRTVGWFTSLFPVRLTPADTLGESIKQIKEQLRSIPNKGIGFGALRYLGDARAQQSLQA</sequence>
<dbReference type="Proteomes" id="UP000220341">
    <property type="component" value="Unassembled WGS sequence"/>
</dbReference>
<dbReference type="InterPro" id="IPR001242">
    <property type="entry name" value="Condensation_dom"/>
</dbReference>
<feature type="non-terminal residue" evidence="2">
    <location>
        <position position="112"/>
    </location>
</feature>
<reference evidence="2 3" key="1">
    <citation type="submission" date="2017-09" db="EMBL/GenBank/DDBJ databases">
        <title>Large-scale bioinformatics analysis of Bacillus genomes uncovers conserved roles of natural products in bacterial physiology.</title>
        <authorList>
            <consortium name="Agbiome Team Llc"/>
            <person name="Bleich R.M."/>
            <person name="Kirk G.J."/>
            <person name="Santa Maria K.C."/>
            <person name="Allen S.E."/>
            <person name="Farag S."/>
            <person name="Shank E.A."/>
            <person name="Bowers A."/>
        </authorList>
    </citation>
    <scope>NUCLEOTIDE SEQUENCE [LARGE SCALE GENOMIC DNA]</scope>
    <source>
        <strain evidence="2 3">AFS003013</strain>
    </source>
</reference>
<dbReference type="Gene3D" id="3.30.559.30">
    <property type="entry name" value="Nonribosomal peptide synthetase, condensation domain"/>
    <property type="match status" value="1"/>
</dbReference>
<evidence type="ECO:0000259" key="1">
    <source>
        <dbReference type="Pfam" id="PF00668"/>
    </source>
</evidence>
<protein>
    <recommendedName>
        <fullName evidence="1">Condensation domain-containing protein</fullName>
    </recommendedName>
</protein>
<proteinExistence type="predicted"/>
<dbReference type="PANTHER" id="PTHR45398:SF1">
    <property type="entry name" value="ENZYME, PUTATIVE (JCVI)-RELATED"/>
    <property type="match status" value="1"/>
</dbReference>
<gene>
    <name evidence="2" type="ORF">CN497_25175</name>
</gene>
<dbReference type="RefSeq" id="WP_142319226.1">
    <property type="nucleotide sequence ID" value="NZ_NTYW01000126.1"/>
</dbReference>
<comment type="caution">
    <text evidence="2">The sequence shown here is derived from an EMBL/GenBank/DDBJ whole genome shotgun (WGS) entry which is preliminary data.</text>
</comment>
<evidence type="ECO:0000313" key="2">
    <source>
        <dbReference type="EMBL" id="PES28329.1"/>
    </source>
</evidence>
<dbReference type="EMBL" id="NTYW01000126">
    <property type="protein sequence ID" value="PES28329.1"/>
    <property type="molecule type" value="Genomic_DNA"/>
</dbReference>
<name>A0AAE5P1Q8_PRIMG</name>
<dbReference type="SUPFAM" id="SSF52777">
    <property type="entry name" value="CoA-dependent acyltransferases"/>
    <property type="match status" value="1"/>
</dbReference>
<evidence type="ECO:0000313" key="3">
    <source>
        <dbReference type="Proteomes" id="UP000220341"/>
    </source>
</evidence>
<dbReference type="GO" id="GO:0003824">
    <property type="term" value="F:catalytic activity"/>
    <property type="evidence" value="ECO:0007669"/>
    <property type="project" value="InterPro"/>
</dbReference>
<dbReference type="AlphaFoldDB" id="A0AAE5P1Q8"/>
<feature type="domain" description="Condensation" evidence="1">
    <location>
        <begin position="2"/>
        <end position="108"/>
    </location>
</feature>
<accession>A0AAE5P1Q8</accession>
<dbReference type="PANTHER" id="PTHR45398">
    <property type="match status" value="1"/>
</dbReference>
<organism evidence="2 3">
    <name type="scientific">Priestia megaterium</name>
    <name type="common">Bacillus megaterium</name>
    <dbReference type="NCBI Taxonomy" id="1404"/>
    <lineage>
        <taxon>Bacteria</taxon>
        <taxon>Bacillati</taxon>
        <taxon>Bacillota</taxon>
        <taxon>Bacilli</taxon>
        <taxon>Bacillales</taxon>
        <taxon>Bacillaceae</taxon>
        <taxon>Priestia</taxon>
    </lineage>
</organism>